<dbReference type="AlphaFoldDB" id="A0A483CN81"/>
<proteinExistence type="predicted"/>
<protein>
    <submittedName>
        <fullName evidence="2">Uncharacterized protein</fullName>
    </submittedName>
</protein>
<feature type="transmembrane region" description="Helical" evidence="1">
    <location>
        <begin position="34"/>
        <end position="53"/>
    </location>
</feature>
<evidence type="ECO:0000313" key="2">
    <source>
        <dbReference type="EMBL" id="TAJ44522.1"/>
    </source>
</evidence>
<comment type="caution">
    <text evidence="2">The sequence shown here is derived from an EMBL/GenBank/DDBJ whole genome shotgun (WGS) entry which is preliminary data.</text>
</comment>
<reference evidence="2 3" key="1">
    <citation type="submission" date="2017-11" db="EMBL/GenBank/DDBJ databases">
        <title>Isolation and Characterization of Methanofollis Species from Methane Seep Offshore SW Taiwan.</title>
        <authorList>
            <person name="Teng N.-H."/>
            <person name="Lai M.-C."/>
            <person name="Chen S.-C."/>
        </authorList>
    </citation>
    <scope>NUCLEOTIDE SEQUENCE [LARGE SCALE GENOMIC DNA]</scope>
    <source>
        <strain evidence="2 3">FWC-SCC2</strain>
    </source>
</reference>
<dbReference type="EMBL" id="PGCL01000002">
    <property type="protein sequence ID" value="TAJ44522.1"/>
    <property type="molecule type" value="Genomic_DNA"/>
</dbReference>
<keyword evidence="1" id="KW-0812">Transmembrane</keyword>
<sequence>MEIREVIVDIVLTILLVVSTLVLVWRVWQDLTMAVAVTLMMLSLGGLFLSLGYKIQRLDASVIARERTMRVNLEEISNMMAQKYDNTVQHIDATVSDLSRRMYR</sequence>
<feature type="transmembrane region" description="Helical" evidence="1">
    <location>
        <begin position="7"/>
        <end position="28"/>
    </location>
</feature>
<keyword evidence="1" id="KW-0472">Membrane</keyword>
<evidence type="ECO:0000313" key="3">
    <source>
        <dbReference type="Proteomes" id="UP000292580"/>
    </source>
</evidence>
<organism evidence="2 3">
    <name type="scientific">Methanofollis fontis</name>
    <dbReference type="NCBI Taxonomy" id="2052832"/>
    <lineage>
        <taxon>Archaea</taxon>
        <taxon>Methanobacteriati</taxon>
        <taxon>Methanobacteriota</taxon>
        <taxon>Stenosarchaea group</taxon>
        <taxon>Methanomicrobia</taxon>
        <taxon>Methanomicrobiales</taxon>
        <taxon>Methanomicrobiaceae</taxon>
        <taxon>Methanofollis</taxon>
    </lineage>
</organism>
<dbReference type="OrthoDB" id="107697at2157"/>
<keyword evidence="1" id="KW-1133">Transmembrane helix</keyword>
<gene>
    <name evidence="2" type="ORF">CUJ86_04175</name>
</gene>
<evidence type="ECO:0000256" key="1">
    <source>
        <dbReference type="SAM" id="Phobius"/>
    </source>
</evidence>
<dbReference type="RefSeq" id="WP_130646312.1">
    <property type="nucleotide sequence ID" value="NZ_PGCL01000002.1"/>
</dbReference>
<dbReference type="Proteomes" id="UP000292580">
    <property type="component" value="Unassembled WGS sequence"/>
</dbReference>
<keyword evidence="3" id="KW-1185">Reference proteome</keyword>
<accession>A0A483CN81</accession>
<name>A0A483CN81_9EURY</name>